<dbReference type="InterPro" id="IPR051945">
    <property type="entry name" value="RRM_MRD1_RNA_proc_ribogen"/>
</dbReference>
<feature type="compositionally biased region" description="Basic and acidic residues" evidence="6">
    <location>
        <begin position="654"/>
        <end position="686"/>
    </location>
</feature>
<dbReference type="SMART" id="SM00361">
    <property type="entry name" value="RRM_1"/>
    <property type="match status" value="2"/>
</dbReference>
<dbReference type="PANTHER" id="PTHR48039">
    <property type="entry name" value="RNA-BINDING MOTIF PROTEIN 14B"/>
    <property type="match status" value="1"/>
</dbReference>
<organism evidence="8 9">
    <name type="scientific">Protomyces lactucae-debilis</name>
    <dbReference type="NCBI Taxonomy" id="2754530"/>
    <lineage>
        <taxon>Eukaryota</taxon>
        <taxon>Fungi</taxon>
        <taxon>Dikarya</taxon>
        <taxon>Ascomycota</taxon>
        <taxon>Taphrinomycotina</taxon>
        <taxon>Taphrinomycetes</taxon>
        <taxon>Taphrinales</taxon>
        <taxon>Protomycetaceae</taxon>
        <taxon>Protomyces</taxon>
    </lineage>
</organism>
<evidence type="ECO:0000256" key="2">
    <source>
        <dbReference type="ARBA" id="ARBA00022737"/>
    </source>
</evidence>
<dbReference type="PANTHER" id="PTHR48039:SF5">
    <property type="entry name" value="RNA-BINDING PROTEIN 28"/>
    <property type="match status" value="1"/>
</dbReference>
<dbReference type="SMART" id="SM00360">
    <property type="entry name" value="RRM"/>
    <property type="match status" value="4"/>
</dbReference>
<sequence>MVSAKKQAFLDRKKTLKEAGGQDGDEAVKPEIIVRPSKKRTQTEVAETAHEPAERTVKKRKVHVKEAPDANNKNATLFVRNLSFKTTQEQLEAFFSAVSPVKHTVIITNPETSVSLGYGFVSFATAEDAALAKSELSMAPLDDRLVKIDFAEKRARKDEAEAEKKQATKQARLDATKESHQAELILRNLSFKVRDPVQLRRVFEKFGGIKDVRIPRGPGAKMRGFGFVVFKKREHAAKAIEALNGIDLEGRPIAVDWSVKKEESEEATAEDEDEDEAQSDENEDEDEDEDDEEAYDEVEEGEKNAGEGSKDSEEDSEENSDEESDTPDQRSSTLFVRNLLFETTETEIYTFFKQFGPLRYARIVMDHFTGRSRGTAFVAFVHVADAQACLALYRTLPKNVTHDATSLLLSEERKEGTLGRFVLGGRLLDINEALSRDDAAQQVDKHDAAKRAEKGKGVDKRNLFLLNEGRIGGSHPLLPLLSEQDQSMRSASFTQRKSLVARNPGLHLSLTRLSVRNLPRHIGDKELKYLARQSIVGFGQDVKAGLRESLTKEELARDSSKSSATGVVKQAKVVLEKDGSRSRGYGFISFASHRFALMGLRWLNARQIGSKLDLVKMKNAQPMDPGRDVSQDDRKRRLIVEFAIENVGVVKRRQEKEKMHKEKALSAKDLKAQQERQRAEEVEDERRRKRAGNKPSALDAEAAAQAKMGKIISKKRQMKRGKRQA</sequence>
<evidence type="ECO:0000256" key="3">
    <source>
        <dbReference type="ARBA" id="ARBA00022884"/>
    </source>
</evidence>
<dbReference type="SUPFAM" id="SSF54928">
    <property type="entry name" value="RNA-binding domain, RBD"/>
    <property type="match status" value="3"/>
</dbReference>
<dbReference type="PROSITE" id="PS50102">
    <property type="entry name" value="RRM"/>
    <property type="match status" value="4"/>
</dbReference>
<dbReference type="EMBL" id="MCFI01000008">
    <property type="protein sequence ID" value="ORY83199.1"/>
    <property type="molecule type" value="Genomic_DNA"/>
</dbReference>
<evidence type="ECO:0000256" key="6">
    <source>
        <dbReference type="SAM" id="MobiDB-lite"/>
    </source>
</evidence>
<proteinExistence type="predicted"/>
<keyword evidence="9" id="KW-1185">Reference proteome</keyword>
<protein>
    <recommendedName>
        <fullName evidence="7">RRM domain-containing protein</fullName>
    </recommendedName>
</protein>
<feature type="region of interest" description="Disordered" evidence="6">
    <location>
        <begin position="654"/>
        <end position="725"/>
    </location>
</feature>
<feature type="compositionally biased region" description="Acidic residues" evidence="6">
    <location>
        <begin position="264"/>
        <end position="300"/>
    </location>
</feature>
<dbReference type="OMA" id="FTHRHAL"/>
<feature type="compositionally biased region" description="Basic residues" evidence="6">
    <location>
        <begin position="712"/>
        <end position="725"/>
    </location>
</feature>
<dbReference type="GeneID" id="63783497"/>
<dbReference type="InterPro" id="IPR000504">
    <property type="entry name" value="RRM_dom"/>
</dbReference>
<dbReference type="InterPro" id="IPR034808">
    <property type="entry name" value="Nop4p_RRM3"/>
</dbReference>
<dbReference type="GO" id="GO:0003729">
    <property type="term" value="F:mRNA binding"/>
    <property type="evidence" value="ECO:0007669"/>
    <property type="project" value="TreeGrafter"/>
</dbReference>
<comment type="caution">
    <text evidence="8">The sequence shown here is derived from an EMBL/GenBank/DDBJ whole genome shotgun (WGS) entry which is preliminary data.</text>
</comment>
<dbReference type="Gene3D" id="3.30.70.330">
    <property type="match status" value="4"/>
</dbReference>
<dbReference type="AlphaFoldDB" id="A0A1Y2FGZ4"/>
<dbReference type="InterPro" id="IPR035979">
    <property type="entry name" value="RBD_domain_sf"/>
</dbReference>
<keyword evidence="4" id="KW-0539">Nucleus</keyword>
<accession>A0A1Y2FGZ4</accession>
<feature type="compositionally biased region" description="Acidic residues" evidence="6">
    <location>
        <begin position="312"/>
        <end position="326"/>
    </location>
</feature>
<feature type="domain" description="RRM" evidence="7">
    <location>
        <begin position="511"/>
        <end position="622"/>
    </location>
</feature>
<dbReference type="GO" id="GO:0005730">
    <property type="term" value="C:nucleolus"/>
    <property type="evidence" value="ECO:0007669"/>
    <property type="project" value="TreeGrafter"/>
</dbReference>
<feature type="compositionally biased region" description="Basic and acidic residues" evidence="6">
    <location>
        <begin position="8"/>
        <end position="17"/>
    </location>
</feature>
<feature type="compositionally biased region" description="Basic and acidic residues" evidence="6">
    <location>
        <begin position="301"/>
        <end position="311"/>
    </location>
</feature>
<name>A0A1Y2FGZ4_PROLT</name>
<comment type="subcellular location">
    <subcellularLocation>
        <location evidence="1">Nucleus</location>
    </subcellularLocation>
</comment>
<gene>
    <name evidence="8" type="ORF">BCR37DRAFT_298340</name>
</gene>
<dbReference type="RefSeq" id="XP_040725780.1">
    <property type="nucleotide sequence ID" value="XM_040866898.1"/>
</dbReference>
<dbReference type="CDD" id="cd12676">
    <property type="entry name" value="RRM3_Nop4p"/>
    <property type="match status" value="1"/>
</dbReference>
<dbReference type="InterPro" id="IPR003954">
    <property type="entry name" value="RRM_euk-type"/>
</dbReference>
<evidence type="ECO:0000313" key="9">
    <source>
        <dbReference type="Proteomes" id="UP000193685"/>
    </source>
</evidence>
<feature type="region of interest" description="Disordered" evidence="6">
    <location>
        <begin position="260"/>
        <end position="331"/>
    </location>
</feature>
<reference evidence="8 9" key="1">
    <citation type="submission" date="2016-07" db="EMBL/GenBank/DDBJ databases">
        <title>Pervasive Adenine N6-methylation of Active Genes in Fungi.</title>
        <authorList>
            <consortium name="DOE Joint Genome Institute"/>
            <person name="Mondo S.J."/>
            <person name="Dannebaum R.O."/>
            <person name="Kuo R.C."/>
            <person name="Labutti K."/>
            <person name="Haridas S."/>
            <person name="Kuo A."/>
            <person name="Salamov A."/>
            <person name="Ahrendt S.R."/>
            <person name="Lipzen A."/>
            <person name="Sullivan W."/>
            <person name="Andreopoulos W.B."/>
            <person name="Clum A."/>
            <person name="Lindquist E."/>
            <person name="Daum C."/>
            <person name="Ramamoorthy G.K."/>
            <person name="Gryganskyi A."/>
            <person name="Culley D."/>
            <person name="Magnuson J.K."/>
            <person name="James T.Y."/>
            <person name="O'Malley M.A."/>
            <person name="Stajich J.E."/>
            <person name="Spatafora J.W."/>
            <person name="Visel A."/>
            <person name="Grigoriev I.V."/>
        </authorList>
    </citation>
    <scope>NUCLEOTIDE SEQUENCE [LARGE SCALE GENOMIC DNA]</scope>
    <source>
        <strain evidence="8 9">12-1054</strain>
    </source>
</reference>
<evidence type="ECO:0000313" key="8">
    <source>
        <dbReference type="EMBL" id="ORY83199.1"/>
    </source>
</evidence>
<keyword evidence="2" id="KW-0677">Repeat</keyword>
<evidence type="ECO:0000256" key="5">
    <source>
        <dbReference type="PROSITE-ProRule" id="PRU00176"/>
    </source>
</evidence>
<feature type="region of interest" description="Disordered" evidence="6">
    <location>
        <begin position="1"/>
        <end position="31"/>
    </location>
</feature>
<evidence type="ECO:0000256" key="1">
    <source>
        <dbReference type="ARBA" id="ARBA00004123"/>
    </source>
</evidence>
<dbReference type="OrthoDB" id="267048at2759"/>
<dbReference type="InterPro" id="IPR012677">
    <property type="entry name" value="Nucleotide-bd_a/b_plait_sf"/>
</dbReference>
<evidence type="ECO:0000259" key="7">
    <source>
        <dbReference type="PROSITE" id="PS50102"/>
    </source>
</evidence>
<keyword evidence="3 5" id="KW-0694">RNA-binding</keyword>
<dbReference type="Proteomes" id="UP000193685">
    <property type="component" value="Unassembled WGS sequence"/>
</dbReference>
<evidence type="ECO:0000256" key="4">
    <source>
        <dbReference type="ARBA" id="ARBA00023242"/>
    </source>
</evidence>
<feature type="domain" description="RRM" evidence="7">
    <location>
        <begin position="75"/>
        <end position="153"/>
    </location>
</feature>
<feature type="domain" description="RRM" evidence="7">
    <location>
        <begin position="332"/>
        <end position="435"/>
    </location>
</feature>
<dbReference type="Pfam" id="PF00076">
    <property type="entry name" value="RRM_1"/>
    <property type="match status" value="3"/>
</dbReference>
<feature type="domain" description="RRM" evidence="7">
    <location>
        <begin position="182"/>
        <end position="260"/>
    </location>
</feature>
<dbReference type="STRING" id="56484.A0A1Y2FGZ4"/>